<dbReference type="STRING" id="178035.A0A154P368"/>
<keyword evidence="8" id="KW-0813">Transport</keyword>
<evidence type="ECO:0000256" key="3">
    <source>
        <dbReference type="ARBA" id="ARBA00022692"/>
    </source>
</evidence>
<comment type="function">
    <text evidence="8">Essential component of the TIM23 complex, a complex that mediates the translocation of transit peptide-containing proteins across the mitochondrial inner membrane.</text>
</comment>
<gene>
    <name evidence="9" type="ORF">WN55_10285</name>
</gene>
<comment type="subunit">
    <text evidence="8">Component of the TIM23 complex.</text>
</comment>
<keyword evidence="8" id="KW-0999">Mitochondrion inner membrane</keyword>
<name>A0A154P368_DUFNO</name>
<evidence type="ECO:0000256" key="7">
    <source>
        <dbReference type="ARBA" id="ARBA00023136"/>
    </source>
</evidence>
<dbReference type="InterPro" id="IPR013261">
    <property type="entry name" value="Tim21"/>
</dbReference>
<evidence type="ECO:0000256" key="2">
    <source>
        <dbReference type="ARBA" id="ARBA00010867"/>
    </source>
</evidence>
<keyword evidence="8" id="KW-0811">Translocation</keyword>
<dbReference type="PANTHER" id="PTHR13032:SF6">
    <property type="entry name" value="MITOCHONDRIAL IMPORT INNER MEMBRANE TRANSLOCASE SUBUNIT TIM21"/>
    <property type="match status" value="1"/>
</dbReference>
<dbReference type="Pfam" id="PF08294">
    <property type="entry name" value="TIM21"/>
    <property type="match status" value="1"/>
</dbReference>
<proteinExistence type="inferred from homology"/>
<comment type="subcellular location">
    <subcellularLocation>
        <location evidence="8">Mitochondrion inner membrane</location>
        <topology evidence="8">Single-pass membrane protein</topology>
    </subcellularLocation>
    <subcellularLocation>
        <location evidence="1">Mitochondrion membrane</location>
        <topology evidence="1">Single-pass membrane protein</topology>
    </subcellularLocation>
</comment>
<reference evidence="9 10" key="1">
    <citation type="submission" date="2015-07" db="EMBL/GenBank/DDBJ databases">
        <title>The genome of Dufourea novaeangliae.</title>
        <authorList>
            <person name="Pan H."/>
            <person name="Kapheim K."/>
        </authorList>
    </citation>
    <scope>NUCLEOTIDE SEQUENCE [LARGE SCALE GENOMIC DNA]</scope>
    <source>
        <strain evidence="9">0120121106</strain>
        <tissue evidence="9">Whole body</tissue>
    </source>
</reference>
<dbReference type="GO" id="GO:0030150">
    <property type="term" value="P:protein import into mitochondrial matrix"/>
    <property type="evidence" value="ECO:0007669"/>
    <property type="project" value="UniProtKB-UniRule"/>
</dbReference>
<protein>
    <recommendedName>
        <fullName evidence="8">Mitochondrial import inner membrane translocase subunit Tim21</fullName>
    </recommendedName>
</protein>
<dbReference type="Gene3D" id="3.10.450.320">
    <property type="entry name" value="Mitochondrial import inner membrane translocase subunit Tim21"/>
    <property type="match status" value="1"/>
</dbReference>
<keyword evidence="8" id="KW-0653">Protein transport</keyword>
<keyword evidence="4" id="KW-0809">Transit peptide</keyword>
<evidence type="ECO:0000313" key="10">
    <source>
        <dbReference type="Proteomes" id="UP000076502"/>
    </source>
</evidence>
<dbReference type="GO" id="GO:0005744">
    <property type="term" value="C:TIM23 mitochondrial import inner membrane translocase complex"/>
    <property type="evidence" value="ECO:0007669"/>
    <property type="project" value="UniProtKB-UniRule"/>
</dbReference>
<sequence length="222" mass="25351">MASVRVIKYISYKRLVTISGLTNARILSYDLTPNIQQSILFSTKRSIARANVVEEENKVQVGFAGVVKESTKSIGYLSIILSGIGLTGFMLYVIFYELFSSKSPNGIYGKALEDCKKDSRVINALGEPIKAYGEESRRGRRTHVSHTKFVKDGLKHMRMRFYIQGIRRRGTVILEVQENEFGNYLYRYLYVLVDDIMQTVIKIEDNRDEYKSPSTGTDFELS</sequence>
<accession>A0A154P368</accession>
<keyword evidence="6 8" id="KW-0496">Mitochondrion</keyword>
<dbReference type="OMA" id="FVSHIEY"/>
<dbReference type="PANTHER" id="PTHR13032">
    <property type="entry name" value="MITOCHONDRIAL IMPORT INNER MEMBRANE TRANSLOCASE SUBUNIT TIM21"/>
    <property type="match status" value="1"/>
</dbReference>
<keyword evidence="7 8" id="KW-0472">Membrane</keyword>
<dbReference type="OrthoDB" id="436405at2759"/>
<evidence type="ECO:0000256" key="8">
    <source>
        <dbReference type="RuleBase" id="RU367142"/>
    </source>
</evidence>
<feature type="transmembrane region" description="Helical" evidence="8">
    <location>
        <begin position="74"/>
        <end position="95"/>
    </location>
</feature>
<evidence type="ECO:0000256" key="6">
    <source>
        <dbReference type="ARBA" id="ARBA00023128"/>
    </source>
</evidence>
<evidence type="ECO:0000256" key="1">
    <source>
        <dbReference type="ARBA" id="ARBA00004304"/>
    </source>
</evidence>
<organism evidence="9 10">
    <name type="scientific">Dufourea novaeangliae</name>
    <name type="common">Sweat bee</name>
    <dbReference type="NCBI Taxonomy" id="178035"/>
    <lineage>
        <taxon>Eukaryota</taxon>
        <taxon>Metazoa</taxon>
        <taxon>Ecdysozoa</taxon>
        <taxon>Arthropoda</taxon>
        <taxon>Hexapoda</taxon>
        <taxon>Insecta</taxon>
        <taxon>Pterygota</taxon>
        <taxon>Neoptera</taxon>
        <taxon>Endopterygota</taxon>
        <taxon>Hymenoptera</taxon>
        <taxon>Apocrita</taxon>
        <taxon>Aculeata</taxon>
        <taxon>Apoidea</taxon>
        <taxon>Anthophila</taxon>
        <taxon>Halictidae</taxon>
        <taxon>Rophitinae</taxon>
        <taxon>Dufourea</taxon>
    </lineage>
</organism>
<evidence type="ECO:0000256" key="4">
    <source>
        <dbReference type="ARBA" id="ARBA00022946"/>
    </source>
</evidence>
<evidence type="ECO:0000313" key="9">
    <source>
        <dbReference type="EMBL" id="KZC06375.1"/>
    </source>
</evidence>
<evidence type="ECO:0000256" key="5">
    <source>
        <dbReference type="ARBA" id="ARBA00022989"/>
    </source>
</evidence>
<dbReference type="EMBL" id="KQ434809">
    <property type="protein sequence ID" value="KZC06375.1"/>
    <property type="molecule type" value="Genomic_DNA"/>
</dbReference>
<keyword evidence="10" id="KW-1185">Reference proteome</keyword>
<comment type="similarity">
    <text evidence="2 8">Belongs to the TIM21 family.</text>
</comment>
<keyword evidence="3 8" id="KW-0812">Transmembrane</keyword>
<keyword evidence="5 8" id="KW-1133">Transmembrane helix</keyword>
<dbReference type="AlphaFoldDB" id="A0A154P368"/>
<dbReference type="Proteomes" id="UP000076502">
    <property type="component" value="Unassembled WGS sequence"/>
</dbReference>
<dbReference type="InterPro" id="IPR038552">
    <property type="entry name" value="Tim21_IMS_sf"/>
</dbReference>